<gene>
    <name evidence="13" type="ORF">ACFFSY_29300</name>
</gene>
<dbReference type="SUPFAM" id="SSF48024">
    <property type="entry name" value="N-terminal domain of DnaB helicase"/>
    <property type="match status" value="1"/>
</dbReference>
<dbReference type="InterPro" id="IPR016136">
    <property type="entry name" value="DNA_helicase_N/primase_C"/>
</dbReference>
<dbReference type="InterPro" id="IPR007694">
    <property type="entry name" value="DNA_helicase_DnaB-like_C"/>
</dbReference>
<keyword evidence="7" id="KW-0238">DNA-binding</keyword>
<comment type="similarity">
    <text evidence="1">Belongs to the helicase family. DnaB subfamily.</text>
</comment>
<keyword evidence="4" id="KW-0378">Hydrolase</keyword>
<dbReference type="PANTHER" id="PTHR30153:SF2">
    <property type="entry name" value="REPLICATIVE DNA HELICASE"/>
    <property type="match status" value="1"/>
</dbReference>
<evidence type="ECO:0000256" key="7">
    <source>
        <dbReference type="ARBA" id="ARBA00023125"/>
    </source>
</evidence>
<dbReference type="PANTHER" id="PTHR30153">
    <property type="entry name" value="REPLICATIVE DNA HELICASE DNAB"/>
    <property type="match status" value="1"/>
</dbReference>
<evidence type="ECO:0000256" key="11">
    <source>
        <dbReference type="SAM" id="MobiDB-lite"/>
    </source>
</evidence>
<dbReference type="SUPFAM" id="SSF52540">
    <property type="entry name" value="P-loop containing nucleoside triphosphate hydrolases"/>
    <property type="match status" value="1"/>
</dbReference>
<dbReference type="EMBL" id="JBHMDO010000047">
    <property type="protein sequence ID" value="MFB9330059.1"/>
    <property type="molecule type" value="Genomic_DNA"/>
</dbReference>
<evidence type="ECO:0000256" key="2">
    <source>
        <dbReference type="ARBA" id="ARBA00022705"/>
    </source>
</evidence>
<keyword evidence="2" id="KW-0235">DNA replication</keyword>
<evidence type="ECO:0000313" key="13">
    <source>
        <dbReference type="EMBL" id="MFB9330059.1"/>
    </source>
</evidence>
<comment type="caution">
    <text evidence="13">The sequence shown here is derived from an EMBL/GenBank/DDBJ whole genome shotgun (WGS) entry which is preliminary data.</text>
</comment>
<evidence type="ECO:0000256" key="9">
    <source>
        <dbReference type="ARBA" id="ARBA00044969"/>
    </source>
</evidence>
<name>A0ABV5KXU5_9BACL</name>
<feature type="region of interest" description="Disordered" evidence="11">
    <location>
        <begin position="440"/>
        <end position="464"/>
    </location>
</feature>
<evidence type="ECO:0000256" key="4">
    <source>
        <dbReference type="ARBA" id="ARBA00022801"/>
    </source>
</evidence>
<proteinExistence type="inferred from homology"/>
<dbReference type="Pfam" id="PF00772">
    <property type="entry name" value="DnaB"/>
    <property type="match status" value="1"/>
</dbReference>
<keyword evidence="5 13" id="KW-0347">Helicase</keyword>
<keyword evidence="3" id="KW-0547">Nucleotide-binding</keyword>
<protein>
    <recommendedName>
        <fullName evidence="9">DNA 5'-3' helicase</fullName>
        <ecNumber evidence="9">5.6.2.3</ecNumber>
    </recommendedName>
</protein>
<evidence type="ECO:0000256" key="10">
    <source>
        <dbReference type="ARBA" id="ARBA00048954"/>
    </source>
</evidence>
<evidence type="ECO:0000259" key="12">
    <source>
        <dbReference type="PROSITE" id="PS51199"/>
    </source>
</evidence>
<sequence>MTRQNSVLNNDYEAEQAVLGAVLINGSAIDDVFFLEERDFTIEIHQLIFRVMRYLSSRDIPIDLVTVTTEFNKFNRVQEIGGVSYLSRLESNTPSSSNIVYYARIVKSRAIRHRARDAGEKLMMLANDDEFESDEEFMNAAEGLIDDLRPANTSKMRSFAESKDDYFKHLRSRAAKLKTGWFQQFDDWAQLWRGWLYIVAGRPSVGKTAKALQLAHGIAKNNPKGGVVLIFSQEMDENEVKDRMVSMVAEVNYPKLINKGEPYGFTEGEWRKIQEAYAEVEQLQIFVQDSAGVTIEEIRSTAKQFKKKYGQIAAIIVDYLQIMEIPQRKGEMRTQAIGRVTRTAKTLARRMKFVMIMLSQLDRAVDDEEPKLRHLKESGSIEQDADVVEFLWYNEQNQPENSTTKVIDSIFAKGRSVGTNRFRYEFQWWYQKYKELDKVVGSSERKDPKRNGVRQSARKSGTRS</sequence>
<dbReference type="InterPro" id="IPR007693">
    <property type="entry name" value="DNA_helicase_DnaB-like_N"/>
</dbReference>
<dbReference type="PROSITE" id="PS51199">
    <property type="entry name" value="SF4_HELICASE"/>
    <property type="match status" value="1"/>
</dbReference>
<dbReference type="InterPro" id="IPR036185">
    <property type="entry name" value="DNA_heli_DnaB-like_N_sf"/>
</dbReference>
<evidence type="ECO:0000256" key="8">
    <source>
        <dbReference type="ARBA" id="ARBA00023235"/>
    </source>
</evidence>
<evidence type="ECO:0000256" key="3">
    <source>
        <dbReference type="ARBA" id="ARBA00022741"/>
    </source>
</evidence>
<accession>A0ABV5KXU5</accession>
<evidence type="ECO:0000256" key="5">
    <source>
        <dbReference type="ARBA" id="ARBA00022806"/>
    </source>
</evidence>
<evidence type="ECO:0000256" key="6">
    <source>
        <dbReference type="ARBA" id="ARBA00022840"/>
    </source>
</evidence>
<evidence type="ECO:0000313" key="14">
    <source>
        <dbReference type="Proteomes" id="UP001589747"/>
    </source>
</evidence>
<dbReference type="RefSeq" id="WP_377500892.1">
    <property type="nucleotide sequence ID" value="NZ_JBHMDO010000047.1"/>
</dbReference>
<evidence type="ECO:0000256" key="1">
    <source>
        <dbReference type="ARBA" id="ARBA00008428"/>
    </source>
</evidence>
<organism evidence="13 14">
    <name type="scientific">Paenibacillus aurantiacus</name>
    <dbReference type="NCBI Taxonomy" id="1936118"/>
    <lineage>
        <taxon>Bacteria</taxon>
        <taxon>Bacillati</taxon>
        <taxon>Bacillota</taxon>
        <taxon>Bacilli</taxon>
        <taxon>Bacillales</taxon>
        <taxon>Paenibacillaceae</taxon>
        <taxon>Paenibacillus</taxon>
    </lineage>
</organism>
<dbReference type="Gene3D" id="1.10.860.10">
    <property type="entry name" value="DNAb Helicase, Chain A"/>
    <property type="match status" value="1"/>
</dbReference>
<dbReference type="Pfam" id="PF03796">
    <property type="entry name" value="DnaB_C"/>
    <property type="match status" value="1"/>
</dbReference>
<dbReference type="GO" id="GO:0004386">
    <property type="term" value="F:helicase activity"/>
    <property type="evidence" value="ECO:0007669"/>
    <property type="project" value="UniProtKB-KW"/>
</dbReference>
<reference evidence="13 14" key="1">
    <citation type="submission" date="2024-09" db="EMBL/GenBank/DDBJ databases">
        <authorList>
            <person name="Sun Q."/>
            <person name="Mori K."/>
        </authorList>
    </citation>
    <scope>NUCLEOTIDE SEQUENCE [LARGE SCALE GENOMIC DNA]</scope>
    <source>
        <strain evidence="13 14">TISTR 2452</strain>
    </source>
</reference>
<dbReference type="Gene3D" id="3.40.50.300">
    <property type="entry name" value="P-loop containing nucleotide triphosphate hydrolases"/>
    <property type="match status" value="1"/>
</dbReference>
<dbReference type="EC" id="5.6.2.3" evidence="9"/>
<comment type="catalytic activity">
    <reaction evidence="10">
        <text>ATP + H2O = ADP + phosphate + H(+)</text>
        <dbReference type="Rhea" id="RHEA:13065"/>
        <dbReference type="ChEBI" id="CHEBI:15377"/>
        <dbReference type="ChEBI" id="CHEBI:15378"/>
        <dbReference type="ChEBI" id="CHEBI:30616"/>
        <dbReference type="ChEBI" id="CHEBI:43474"/>
        <dbReference type="ChEBI" id="CHEBI:456216"/>
        <dbReference type="EC" id="5.6.2.3"/>
    </reaction>
</comment>
<feature type="compositionally biased region" description="Basic and acidic residues" evidence="11">
    <location>
        <begin position="440"/>
        <end position="450"/>
    </location>
</feature>
<feature type="domain" description="SF4 helicase" evidence="12">
    <location>
        <begin position="171"/>
        <end position="440"/>
    </location>
</feature>
<dbReference type="Proteomes" id="UP001589747">
    <property type="component" value="Unassembled WGS sequence"/>
</dbReference>
<keyword evidence="6" id="KW-0067">ATP-binding</keyword>
<dbReference type="InterPro" id="IPR027417">
    <property type="entry name" value="P-loop_NTPase"/>
</dbReference>
<keyword evidence="14" id="KW-1185">Reference proteome</keyword>
<keyword evidence="8" id="KW-0413">Isomerase</keyword>